<reference evidence="3 4" key="1">
    <citation type="journal article" date="2016" name="DNA Res.">
        <title>The draft genome of MD-2 pineapple using hybrid error correction of long reads.</title>
        <authorList>
            <person name="Redwan R.M."/>
            <person name="Saidin A."/>
            <person name="Kumar S.V."/>
        </authorList>
    </citation>
    <scope>NUCLEOTIDE SEQUENCE [LARGE SCALE GENOMIC DNA]</scope>
    <source>
        <strain evidence="4">cv. MD2</strain>
        <tissue evidence="3">Leaf</tissue>
    </source>
</reference>
<feature type="compositionally biased region" description="Basic and acidic residues" evidence="1">
    <location>
        <begin position="210"/>
        <end position="225"/>
    </location>
</feature>
<keyword evidence="2" id="KW-0812">Transmembrane</keyword>
<evidence type="ECO:0000313" key="3">
    <source>
        <dbReference type="EMBL" id="OAY79537.1"/>
    </source>
</evidence>
<evidence type="ECO:0000256" key="2">
    <source>
        <dbReference type="SAM" id="Phobius"/>
    </source>
</evidence>
<evidence type="ECO:0000256" key="1">
    <source>
        <dbReference type="SAM" id="MobiDB-lite"/>
    </source>
</evidence>
<accession>A0A199VQQ8</accession>
<dbReference type="STRING" id="4615.A0A199VQQ8"/>
<dbReference type="PANTHER" id="PTHR35275">
    <property type="entry name" value="ZCF37"/>
    <property type="match status" value="1"/>
</dbReference>
<keyword evidence="2" id="KW-1133">Transmembrane helix</keyword>
<sequence length="288" mass="31970">MCSHGMFCGAGSIKRMAEDDNGCDDQPCKTLSRALSASSASPKGPKRKAGKNPYSGRGLDKFSSVLSELEARREKIMASARPQSVALVRFMHSNSHDWVPIVVRLRDPPTKENQHPASTNMRLAADSQPPARQLPEAPKEARGATAQKAVKKSFSWGSDNNRNNNNNRRGYNWVVVMVIILACLMVFGRVFAICCTSIWWYLVPTLKGEEEGQNRRSMKTKDYGRRVSAKGINTSSNNNNNNALTSPRSAHATHGKRDLNQSSKDRCELGMKLQNIETSNMFNSNLRN</sequence>
<dbReference type="EMBL" id="LSRQ01001067">
    <property type="protein sequence ID" value="OAY79537.1"/>
    <property type="molecule type" value="Genomic_DNA"/>
</dbReference>
<feature type="region of interest" description="Disordered" evidence="1">
    <location>
        <begin position="108"/>
        <end position="167"/>
    </location>
</feature>
<evidence type="ECO:0000313" key="4">
    <source>
        <dbReference type="Proteomes" id="UP000092600"/>
    </source>
</evidence>
<protein>
    <recommendedName>
        <fullName evidence="5">ZCF37</fullName>
    </recommendedName>
</protein>
<comment type="caution">
    <text evidence="3">The sequence shown here is derived from an EMBL/GenBank/DDBJ whole genome shotgun (WGS) entry which is preliminary data.</text>
</comment>
<organism evidence="3 4">
    <name type="scientific">Ananas comosus</name>
    <name type="common">Pineapple</name>
    <name type="synonym">Ananas ananas</name>
    <dbReference type="NCBI Taxonomy" id="4615"/>
    <lineage>
        <taxon>Eukaryota</taxon>
        <taxon>Viridiplantae</taxon>
        <taxon>Streptophyta</taxon>
        <taxon>Embryophyta</taxon>
        <taxon>Tracheophyta</taxon>
        <taxon>Spermatophyta</taxon>
        <taxon>Magnoliopsida</taxon>
        <taxon>Liliopsida</taxon>
        <taxon>Poales</taxon>
        <taxon>Bromeliaceae</taxon>
        <taxon>Bromelioideae</taxon>
        <taxon>Ananas</taxon>
    </lineage>
</organism>
<evidence type="ECO:0008006" key="5">
    <source>
        <dbReference type="Google" id="ProtNLM"/>
    </source>
</evidence>
<feature type="region of interest" description="Disordered" evidence="1">
    <location>
        <begin position="210"/>
        <end position="261"/>
    </location>
</feature>
<feature type="region of interest" description="Disordered" evidence="1">
    <location>
        <begin position="34"/>
        <end position="57"/>
    </location>
</feature>
<feature type="compositionally biased region" description="Low complexity" evidence="1">
    <location>
        <begin position="233"/>
        <end position="242"/>
    </location>
</feature>
<proteinExistence type="predicted"/>
<keyword evidence="2" id="KW-0472">Membrane</keyword>
<feature type="transmembrane region" description="Helical" evidence="2">
    <location>
        <begin position="171"/>
        <end position="202"/>
    </location>
</feature>
<dbReference type="PANTHER" id="PTHR35275:SF1">
    <property type="entry name" value="OS07G0585900 PROTEIN"/>
    <property type="match status" value="1"/>
</dbReference>
<dbReference type="Proteomes" id="UP000092600">
    <property type="component" value="Unassembled WGS sequence"/>
</dbReference>
<gene>
    <name evidence="3" type="ORF">ACMD2_17746</name>
</gene>
<name>A0A199VQQ8_ANACO</name>
<dbReference type="InterPro" id="IPR045880">
    <property type="entry name" value="ZCF37"/>
</dbReference>
<dbReference type="AlphaFoldDB" id="A0A199VQQ8"/>